<name>C4WL45_9HYPH</name>
<proteinExistence type="predicted"/>
<reference evidence="1 2" key="1">
    <citation type="submission" date="2009-05" db="EMBL/GenBank/DDBJ databases">
        <authorList>
            <person name="Setubal J.C."/>
            <person name="Boyle S."/>
            <person name="Crasta O.R."/>
            <person name="Gillespie J.J."/>
            <person name="Kenyon R.W."/>
            <person name="Lu J."/>
            <person name="Mane S."/>
            <person name="Nagrani S."/>
            <person name="Shallom J.M."/>
            <person name="Shallom S."/>
            <person name="Shukla M."/>
            <person name="Snyder E.E."/>
            <person name="Sobral B.W."/>
            <person name="Wattam A.R."/>
            <person name="Will R."/>
            <person name="Williams K."/>
            <person name="Yoo H."/>
            <person name="Munk C."/>
            <person name="Tapia R."/>
            <person name="Green L."/>
            <person name="Rogers Y."/>
            <person name="Detter J.C."/>
            <person name="Bruce D."/>
            <person name="Brettin T.S."/>
            <person name="Tsolis R."/>
        </authorList>
    </citation>
    <scope>NUCLEOTIDE SEQUENCE [LARGE SCALE GENOMIC DNA]</scope>
    <source>
        <strain evidence="1 2">LMG 3301</strain>
    </source>
</reference>
<dbReference type="HOGENOM" id="CLU_3382954_0_0_5"/>
<sequence length="33" mass="3771">MFERDAALKIFKAEQKLVYISLRLGQAASDLMN</sequence>
<evidence type="ECO:0000313" key="1">
    <source>
        <dbReference type="EMBL" id="EEQ93579.1"/>
    </source>
</evidence>
<protein>
    <submittedName>
        <fullName evidence="1">Uncharacterized protein</fullName>
    </submittedName>
</protein>
<gene>
    <name evidence="1" type="ORF">OINT_2000739</name>
</gene>
<dbReference type="AlphaFoldDB" id="C4WL45"/>
<dbReference type="EMBL" id="ACQA01000002">
    <property type="protein sequence ID" value="EEQ93579.1"/>
    <property type="molecule type" value="Genomic_DNA"/>
</dbReference>
<dbReference type="Proteomes" id="UP000004386">
    <property type="component" value="Unassembled WGS sequence"/>
</dbReference>
<evidence type="ECO:0000313" key="2">
    <source>
        <dbReference type="Proteomes" id="UP000004386"/>
    </source>
</evidence>
<organism evidence="1 2">
    <name type="scientific">Brucella intermedia LMG 3301</name>
    <dbReference type="NCBI Taxonomy" id="641118"/>
    <lineage>
        <taxon>Bacteria</taxon>
        <taxon>Pseudomonadati</taxon>
        <taxon>Pseudomonadota</taxon>
        <taxon>Alphaproteobacteria</taxon>
        <taxon>Hyphomicrobiales</taxon>
        <taxon>Brucellaceae</taxon>
        <taxon>Brucella/Ochrobactrum group</taxon>
        <taxon>Brucella</taxon>
    </lineage>
</organism>
<comment type="caution">
    <text evidence="1">The sequence shown here is derived from an EMBL/GenBank/DDBJ whole genome shotgun (WGS) entry which is preliminary data.</text>
</comment>
<accession>C4WL45</accession>